<dbReference type="PANTHER" id="PTHR46332">
    <property type="entry name" value="ASPARTATE BETA-HYDROXYLASE DOMAIN-CONTAINING PROTEIN 2"/>
    <property type="match status" value="1"/>
</dbReference>
<keyword evidence="2" id="KW-0223">Dioxygenase</keyword>
<feature type="domain" description="Aspartyl/asparaginy/proline hydroxylase" evidence="5">
    <location>
        <begin position="70"/>
        <end position="225"/>
    </location>
</feature>
<comment type="similarity">
    <text evidence="1">Belongs to the aspartyl/asparaginyl beta-hydroxylase family.</text>
</comment>
<keyword evidence="3" id="KW-0560">Oxidoreductase</keyword>
<evidence type="ECO:0000256" key="4">
    <source>
        <dbReference type="SAM" id="MobiDB-lite"/>
    </source>
</evidence>
<organism evidence="6 7">
    <name type="scientific">Algimonas porphyrae</name>
    <dbReference type="NCBI Taxonomy" id="1128113"/>
    <lineage>
        <taxon>Bacteria</taxon>
        <taxon>Pseudomonadati</taxon>
        <taxon>Pseudomonadota</taxon>
        <taxon>Alphaproteobacteria</taxon>
        <taxon>Maricaulales</taxon>
        <taxon>Robiginitomaculaceae</taxon>
        <taxon>Algimonas</taxon>
    </lineage>
</organism>
<dbReference type="RefSeq" id="WP_284369152.1">
    <property type="nucleotide sequence ID" value="NZ_BSNJ01000001.1"/>
</dbReference>
<keyword evidence="7" id="KW-1185">Reference proteome</keyword>
<sequence>MTDAETDTAPAADARPEKPAHLKKGRRAWVKRNGKKLVRKIAGYQAAQSIVPDTPKIDNAHFPWLHIFTDNWETIRDEAKAVLAFRDDIPAFHELSPDQYRLSQAKNWKTFILYGFGQRMETNTKLTPKTADLLANVPNLQTAMFSILAPGYHIPAHKGVTKGILRSHIGLIIPKDREKCRIRVDDTITAWKEGEIFVFDDTYEHEVWNDTDEERVILLFDFDRPMKFGGRLLNKTFLQIMKLTAFYQDPKKNLQSAEDRMEAAIRQADANMEAMSDPAG</sequence>
<feature type="region of interest" description="Disordered" evidence="4">
    <location>
        <begin position="1"/>
        <end position="26"/>
    </location>
</feature>
<evidence type="ECO:0000256" key="2">
    <source>
        <dbReference type="ARBA" id="ARBA00022964"/>
    </source>
</evidence>
<protein>
    <recommendedName>
        <fullName evidence="5">Aspartyl/asparaginy/proline hydroxylase domain-containing protein</fullName>
    </recommendedName>
</protein>
<dbReference type="InterPro" id="IPR051821">
    <property type="entry name" value="Asp/Asn_beta-hydroxylase"/>
</dbReference>
<evidence type="ECO:0000259" key="5">
    <source>
        <dbReference type="Pfam" id="PF05118"/>
    </source>
</evidence>
<reference evidence="6" key="1">
    <citation type="journal article" date="2014" name="Int. J. Syst. Evol. Microbiol.">
        <title>Complete genome of a new Firmicutes species belonging to the dominant human colonic microbiota ('Ruminococcus bicirculans') reveals two chromosomes and a selective capacity to utilize plant glucans.</title>
        <authorList>
            <consortium name="NISC Comparative Sequencing Program"/>
            <person name="Wegmann U."/>
            <person name="Louis P."/>
            <person name="Goesmann A."/>
            <person name="Henrissat B."/>
            <person name="Duncan S.H."/>
            <person name="Flint H.J."/>
        </authorList>
    </citation>
    <scope>NUCLEOTIDE SEQUENCE</scope>
    <source>
        <strain evidence="6">NBRC 108216</strain>
    </source>
</reference>
<comment type="caution">
    <text evidence="6">The sequence shown here is derived from an EMBL/GenBank/DDBJ whole genome shotgun (WGS) entry which is preliminary data.</text>
</comment>
<evidence type="ECO:0000256" key="3">
    <source>
        <dbReference type="ARBA" id="ARBA00023002"/>
    </source>
</evidence>
<dbReference type="InterPro" id="IPR007803">
    <property type="entry name" value="Asp/Arg/Pro-Hydrxlase"/>
</dbReference>
<dbReference type="PANTHER" id="PTHR46332:SF5">
    <property type="entry name" value="ASPARTATE BETA-HYDROXYLASE DOMAIN CONTAINING 2"/>
    <property type="match status" value="1"/>
</dbReference>
<evidence type="ECO:0000313" key="6">
    <source>
        <dbReference type="EMBL" id="GLQ19400.1"/>
    </source>
</evidence>
<dbReference type="Gene3D" id="2.60.120.330">
    <property type="entry name" value="B-lactam Antibiotic, Isopenicillin N Synthase, Chain"/>
    <property type="match status" value="1"/>
</dbReference>
<dbReference type="Proteomes" id="UP001161390">
    <property type="component" value="Unassembled WGS sequence"/>
</dbReference>
<dbReference type="SUPFAM" id="SSF51197">
    <property type="entry name" value="Clavaminate synthase-like"/>
    <property type="match status" value="1"/>
</dbReference>
<dbReference type="InterPro" id="IPR027443">
    <property type="entry name" value="IPNS-like_sf"/>
</dbReference>
<gene>
    <name evidence="6" type="ORF">GCM10007854_03550</name>
</gene>
<dbReference type="EMBL" id="BSNJ01000001">
    <property type="protein sequence ID" value="GLQ19400.1"/>
    <property type="molecule type" value="Genomic_DNA"/>
</dbReference>
<evidence type="ECO:0000256" key="1">
    <source>
        <dbReference type="ARBA" id="ARBA00007730"/>
    </source>
</evidence>
<proteinExistence type="inferred from homology"/>
<name>A0ABQ5UYF8_9PROT</name>
<accession>A0ABQ5UYF8</accession>
<evidence type="ECO:0000313" key="7">
    <source>
        <dbReference type="Proteomes" id="UP001161390"/>
    </source>
</evidence>
<reference evidence="6" key="2">
    <citation type="submission" date="2023-01" db="EMBL/GenBank/DDBJ databases">
        <title>Draft genome sequence of Algimonas porphyrae strain NBRC 108216.</title>
        <authorList>
            <person name="Sun Q."/>
            <person name="Mori K."/>
        </authorList>
    </citation>
    <scope>NUCLEOTIDE SEQUENCE</scope>
    <source>
        <strain evidence="6">NBRC 108216</strain>
    </source>
</reference>
<dbReference type="Pfam" id="PF05118">
    <property type="entry name" value="Asp_Arg_Hydrox"/>
    <property type="match status" value="1"/>
</dbReference>